<accession>A0AA88AHM7</accession>
<proteinExistence type="predicted"/>
<keyword evidence="2" id="KW-1185">Reference proteome</keyword>
<protein>
    <submittedName>
        <fullName evidence="1">Uncharacterized protein</fullName>
    </submittedName>
</protein>
<dbReference type="EMBL" id="BTGU01000055">
    <property type="protein sequence ID" value="GMN55113.1"/>
    <property type="molecule type" value="Genomic_DNA"/>
</dbReference>
<organism evidence="1 2">
    <name type="scientific">Ficus carica</name>
    <name type="common">Common fig</name>
    <dbReference type="NCBI Taxonomy" id="3494"/>
    <lineage>
        <taxon>Eukaryota</taxon>
        <taxon>Viridiplantae</taxon>
        <taxon>Streptophyta</taxon>
        <taxon>Embryophyta</taxon>
        <taxon>Tracheophyta</taxon>
        <taxon>Spermatophyta</taxon>
        <taxon>Magnoliopsida</taxon>
        <taxon>eudicotyledons</taxon>
        <taxon>Gunneridae</taxon>
        <taxon>Pentapetalae</taxon>
        <taxon>rosids</taxon>
        <taxon>fabids</taxon>
        <taxon>Rosales</taxon>
        <taxon>Moraceae</taxon>
        <taxon>Ficeae</taxon>
        <taxon>Ficus</taxon>
    </lineage>
</organism>
<dbReference type="AlphaFoldDB" id="A0AA88AHM7"/>
<dbReference type="Proteomes" id="UP001187192">
    <property type="component" value="Unassembled WGS sequence"/>
</dbReference>
<sequence>MIGETTGVSPADGIRFSTSSTESITIRLPSNDLVLNENNTRLPLVLIYHFMWLVLTASTLRMASHENPWKIIVRAFVASSGEDHTDLARVVG</sequence>
<name>A0AA88AHM7_FICCA</name>
<evidence type="ECO:0000313" key="1">
    <source>
        <dbReference type="EMBL" id="GMN55113.1"/>
    </source>
</evidence>
<evidence type="ECO:0000313" key="2">
    <source>
        <dbReference type="Proteomes" id="UP001187192"/>
    </source>
</evidence>
<reference evidence="1" key="1">
    <citation type="submission" date="2023-07" db="EMBL/GenBank/DDBJ databases">
        <title>draft genome sequence of fig (Ficus carica).</title>
        <authorList>
            <person name="Takahashi T."/>
            <person name="Nishimura K."/>
        </authorList>
    </citation>
    <scope>NUCLEOTIDE SEQUENCE</scope>
</reference>
<gene>
    <name evidence="1" type="ORF">TIFTF001_024238</name>
</gene>
<comment type="caution">
    <text evidence="1">The sequence shown here is derived from an EMBL/GenBank/DDBJ whole genome shotgun (WGS) entry which is preliminary data.</text>
</comment>